<dbReference type="SUPFAM" id="SSF63737">
    <property type="entry name" value="Leukotriene A4 hydrolase N-terminal domain"/>
    <property type="match status" value="1"/>
</dbReference>
<dbReference type="InterPro" id="IPR042097">
    <property type="entry name" value="Aminopeptidase_N-like_N_sf"/>
</dbReference>
<dbReference type="Pfam" id="PF01433">
    <property type="entry name" value="Peptidase_M1"/>
    <property type="match status" value="1"/>
</dbReference>
<keyword evidence="8 12" id="KW-0482">Metalloprotease</keyword>
<evidence type="ECO:0000256" key="6">
    <source>
        <dbReference type="ARBA" id="ARBA00022801"/>
    </source>
</evidence>
<evidence type="ECO:0000256" key="12">
    <source>
        <dbReference type="RuleBase" id="RU364040"/>
    </source>
</evidence>
<evidence type="ECO:0000256" key="1">
    <source>
        <dbReference type="ARBA" id="ARBA00000098"/>
    </source>
</evidence>
<keyword evidence="6 12" id="KW-0378">Hydrolase</keyword>
<evidence type="ECO:0000256" key="4">
    <source>
        <dbReference type="ARBA" id="ARBA00022670"/>
    </source>
</evidence>
<dbReference type="Proteomes" id="UP000241848">
    <property type="component" value="Unassembled WGS sequence"/>
</dbReference>
<dbReference type="GO" id="GO:0005737">
    <property type="term" value="C:cytoplasm"/>
    <property type="evidence" value="ECO:0007669"/>
    <property type="project" value="TreeGrafter"/>
</dbReference>
<evidence type="ECO:0000256" key="2">
    <source>
        <dbReference type="ARBA" id="ARBA00010136"/>
    </source>
</evidence>
<feature type="domain" description="Peptidase M1 membrane alanine aminopeptidase" evidence="13">
    <location>
        <begin position="232"/>
        <end position="448"/>
    </location>
</feature>
<dbReference type="InterPro" id="IPR045357">
    <property type="entry name" value="Aminopeptidase_N-like_N"/>
</dbReference>
<comment type="catalytic activity">
    <reaction evidence="1">
        <text>Release of an N-terminal amino acid, Xaa-|-Yaa- from a peptide, amide or arylamide. Xaa is preferably Ala, but may be most amino acids including Pro (slow action). When a terminal hydrophobic residue is followed by a prolyl residue, the two may be released as an intact Xaa-Pro dipeptide.</text>
        <dbReference type="EC" id="3.4.11.2"/>
    </reaction>
</comment>
<evidence type="ECO:0000259" key="15">
    <source>
        <dbReference type="Pfam" id="PF17900"/>
    </source>
</evidence>
<dbReference type="CDD" id="cd09601">
    <property type="entry name" value="M1_APN-Q_like"/>
    <property type="match status" value="1"/>
</dbReference>
<feature type="domain" description="ERAP1-like C-terminal" evidence="14">
    <location>
        <begin position="524"/>
        <end position="830"/>
    </location>
</feature>
<dbReference type="GO" id="GO:0042277">
    <property type="term" value="F:peptide binding"/>
    <property type="evidence" value="ECO:0007669"/>
    <property type="project" value="TreeGrafter"/>
</dbReference>
<evidence type="ECO:0000256" key="11">
    <source>
        <dbReference type="PIRSR" id="PIRSR634016-4"/>
    </source>
</evidence>
<name>A0A2T2WLK4_9FIRM</name>
<evidence type="ECO:0000256" key="9">
    <source>
        <dbReference type="PIRSR" id="PIRSR634016-1"/>
    </source>
</evidence>
<dbReference type="EC" id="3.4.11.-" evidence="12"/>
<dbReference type="InterPro" id="IPR027268">
    <property type="entry name" value="Peptidase_M4/M1_CTD_sf"/>
</dbReference>
<dbReference type="GO" id="GO:0016020">
    <property type="term" value="C:membrane"/>
    <property type="evidence" value="ECO:0007669"/>
    <property type="project" value="TreeGrafter"/>
</dbReference>
<comment type="cofactor">
    <cofactor evidence="10 12">
        <name>Zn(2+)</name>
        <dbReference type="ChEBI" id="CHEBI:29105"/>
    </cofactor>
    <text evidence="10 12">Binds 1 zinc ion per subunit.</text>
</comment>
<evidence type="ECO:0000256" key="3">
    <source>
        <dbReference type="ARBA" id="ARBA00022438"/>
    </source>
</evidence>
<dbReference type="InterPro" id="IPR034016">
    <property type="entry name" value="M1_APN-typ"/>
</dbReference>
<evidence type="ECO:0000256" key="7">
    <source>
        <dbReference type="ARBA" id="ARBA00022833"/>
    </source>
</evidence>
<dbReference type="PANTHER" id="PTHR11533:SF174">
    <property type="entry name" value="PUROMYCIN-SENSITIVE AMINOPEPTIDASE-RELATED"/>
    <property type="match status" value="1"/>
</dbReference>
<evidence type="ECO:0000256" key="10">
    <source>
        <dbReference type="PIRSR" id="PIRSR634016-3"/>
    </source>
</evidence>
<dbReference type="GO" id="GO:0016285">
    <property type="term" value="F:alanyl aminopeptidase activity"/>
    <property type="evidence" value="ECO:0007669"/>
    <property type="project" value="UniProtKB-EC"/>
</dbReference>
<dbReference type="GO" id="GO:0070006">
    <property type="term" value="F:metalloaminopeptidase activity"/>
    <property type="evidence" value="ECO:0007669"/>
    <property type="project" value="TreeGrafter"/>
</dbReference>
<dbReference type="Pfam" id="PF17900">
    <property type="entry name" value="Peptidase_M1_N"/>
    <property type="match status" value="1"/>
</dbReference>
<keyword evidence="7 10" id="KW-0862">Zinc</keyword>
<dbReference type="FunFam" id="1.10.390.10:FF:000006">
    <property type="entry name" value="Puromycin-sensitive aminopeptidase"/>
    <property type="match status" value="1"/>
</dbReference>
<organism evidence="16 17">
    <name type="scientific">Sulfobacillus acidophilus</name>
    <dbReference type="NCBI Taxonomy" id="53633"/>
    <lineage>
        <taxon>Bacteria</taxon>
        <taxon>Bacillati</taxon>
        <taxon>Bacillota</taxon>
        <taxon>Clostridia</taxon>
        <taxon>Eubacteriales</taxon>
        <taxon>Clostridiales Family XVII. Incertae Sedis</taxon>
        <taxon>Sulfobacillus</taxon>
    </lineage>
</organism>
<dbReference type="PRINTS" id="PR00756">
    <property type="entry name" value="ALADIPTASE"/>
</dbReference>
<keyword evidence="4 12" id="KW-0645">Protease</keyword>
<dbReference type="InterPro" id="IPR014782">
    <property type="entry name" value="Peptidase_M1_dom"/>
</dbReference>
<dbReference type="AlphaFoldDB" id="A0A2T2WLK4"/>
<comment type="caution">
    <text evidence="16">The sequence shown here is derived from an EMBL/GenBank/DDBJ whole genome shotgun (WGS) entry which is preliminary data.</text>
</comment>
<evidence type="ECO:0000259" key="14">
    <source>
        <dbReference type="Pfam" id="PF11838"/>
    </source>
</evidence>
<dbReference type="Gene3D" id="1.25.50.20">
    <property type="match status" value="1"/>
</dbReference>
<dbReference type="InterPro" id="IPR050344">
    <property type="entry name" value="Peptidase_M1_aminopeptidases"/>
</dbReference>
<dbReference type="PANTHER" id="PTHR11533">
    <property type="entry name" value="PROTEASE M1 ZINC METALLOPROTEASE"/>
    <property type="match status" value="1"/>
</dbReference>
<protein>
    <recommendedName>
        <fullName evidence="12">Aminopeptidase</fullName>
        <ecNumber evidence="12">3.4.11.-</ecNumber>
    </recommendedName>
</protein>
<proteinExistence type="inferred from homology"/>
<comment type="similarity">
    <text evidence="2 12">Belongs to the peptidase M1 family.</text>
</comment>
<keyword evidence="5 10" id="KW-0479">Metal-binding</keyword>
<gene>
    <name evidence="16" type="ORF">C7B45_04035</name>
</gene>
<feature type="binding site" evidence="10">
    <location>
        <position position="308"/>
    </location>
    <ligand>
        <name>Zn(2+)</name>
        <dbReference type="ChEBI" id="CHEBI:29105"/>
        <note>catalytic</note>
    </ligand>
</feature>
<feature type="active site" description="Proton acceptor" evidence="9">
    <location>
        <position position="305"/>
    </location>
</feature>
<evidence type="ECO:0000256" key="5">
    <source>
        <dbReference type="ARBA" id="ARBA00022723"/>
    </source>
</evidence>
<dbReference type="EMBL" id="PXYV01000008">
    <property type="protein sequence ID" value="PSR23117.1"/>
    <property type="molecule type" value="Genomic_DNA"/>
</dbReference>
<feature type="binding site" evidence="10">
    <location>
        <position position="327"/>
    </location>
    <ligand>
        <name>Zn(2+)</name>
        <dbReference type="ChEBI" id="CHEBI:29105"/>
        <note>catalytic</note>
    </ligand>
</feature>
<evidence type="ECO:0000259" key="13">
    <source>
        <dbReference type="Pfam" id="PF01433"/>
    </source>
</evidence>
<feature type="binding site" evidence="10">
    <location>
        <position position="304"/>
    </location>
    <ligand>
        <name>Zn(2+)</name>
        <dbReference type="ChEBI" id="CHEBI:29105"/>
        <note>catalytic</note>
    </ligand>
</feature>
<evidence type="ECO:0000313" key="16">
    <source>
        <dbReference type="EMBL" id="PSR23117.1"/>
    </source>
</evidence>
<dbReference type="GO" id="GO:0043171">
    <property type="term" value="P:peptide catabolic process"/>
    <property type="evidence" value="ECO:0007669"/>
    <property type="project" value="TreeGrafter"/>
</dbReference>
<dbReference type="GO" id="GO:0006508">
    <property type="term" value="P:proteolysis"/>
    <property type="evidence" value="ECO:0007669"/>
    <property type="project" value="UniProtKB-KW"/>
</dbReference>
<keyword evidence="3 12" id="KW-0031">Aminopeptidase</keyword>
<accession>A0A2T2WLK4</accession>
<evidence type="ECO:0000313" key="17">
    <source>
        <dbReference type="Proteomes" id="UP000241848"/>
    </source>
</evidence>
<dbReference type="SUPFAM" id="SSF55486">
    <property type="entry name" value="Metalloproteases ('zincins'), catalytic domain"/>
    <property type="match status" value="1"/>
</dbReference>
<dbReference type="Gene3D" id="2.60.40.1730">
    <property type="entry name" value="tricorn interacting facor f3 domain"/>
    <property type="match status" value="1"/>
</dbReference>
<dbReference type="GO" id="GO:0005615">
    <property type="term" value="C:extracellular space"/>
    <property type="evidence" value="ECO:0007669"/>
    <property type="project" value="TreeGrafter"/>
</dbReference>
<evidence type="ECO:0000256" key="8">
    <source>
        <dbReference type="ARBA" id="ARBA00023049"/>
    </source>
</evidence>
<dbReference type="Gene3D" id="2.60.40.1910">
    <property type="match status" value="1"/>
</dbReference>
<dbReference type="GO" id="GO:0008270">
    <property type="term" value="F:zinc ion binding"/>
    <property type="evidence" value="ECO:0007669"/>
    <property type="project" value="UniProtKB-UniRule"/>
</dbReference>
<dbReference type="InterPro" id="IPR001930">
    <property type="entry name" value="Peptidase_M1"/>
</dbReference>
<feature type="site" description="Transition state stabilizer" evidence="11">
    <location>
        <position position="389"/>
    </location>
</feature>
<reference evidence="16 17" key="1">
    <citation type="journal article" date="2014" name="BMC Genomics">
        <title>Comparison of environmental and isolate Sulfobacillus genomes reveals diverse carbon, sulfur, nitrogen, and hydrogen metabolisms.</title>
        <authorList>
            <person name="Justice N.B."/>
            <person name="Norman A."/>
            <person name="Brown C.T."/>
            <person name="Singh A."/>
            <person name="Thomas B.C."/>
            <person name="Banfield J.F."/>
        </authorList>
    </citation>
    <scope>NUCLEOTIDE SEQUENCE [LARGE SCALE GENOMIC DNA]</scope>
    <source>
        <strain evidence="16">AMDSBA3</strain>
    </source>
</reference>
<feature type="domain" description="Aminopeptidase N-like N-terminal" evidence="15">
    <location>
        <begin position="13"/>
        <end position="197"/>
    </location>
</feature>
<sequence>MVDNPNRLPRTAVPRRYELDVTPDLLQGTFTGTMSVNVETSASLSEMVLNSVGLDIDSVQLASADDQVRMAGMVEYQVDREQAVLRWPSSVDVGTWTLSLHFAGKMADDLRGFYKTEVPNGDGSSVVIACTQMEPTDARRVFPCWDEPDFKAVFSVSMVVDEDLTALSNGGILQEVALAGKKRRVVFSDTIPMSTYLVALVVGPLNLTEPVFAGRIPVRIGARPSRHHMTAFALATARDTLQFFEDYFGIACPAAKMDHVAIPDFSAGAMENLGCVTYRDELLLIDVDKSSPIEQQHVVSTIAHETAHMWFGDLVTMRWWNGIWLNEAFATFMENLATDALYPQWDIWTAFGRGRAYAFVIDALASTRPVEFPVGAPSEAHAMFDVLTYQKGGSILRMIEQYLGPDVFRKGIHQYLVRHRFGNTETSDLWVALEEASQQPVRTVMESWVFQGGYPLIQASWNPEDRVLTLRQKLFRLNAGEISDTLWQVPIIVGVRYRDGRFEEKRVLLGGESCAVPLSNEPSWLMVNHGGFAFFRVTYDAFLWERLLEAWPHLSSLERLVVVDDVWAAVTANEVPLAQAVRLWHQLSEEFDPDVWGAVATSLSQLEDMATEDERALVSRLACEVAAPVFARLGWNPVPGEDVRRGRTRAVLLRLLGTVGADAHVRERAHALFFNHVTGAAQLSPELLTDIVRVVAHTGDDTDWEQLYQQYKSALTPQDENRYLFSLARFQPSHLVRKTLELYRSPEVRMQDRAIALGAILANPRAASATWDMLEANWDEIVAQCSPFLMEYVIYSLSTIVDASLAARTVAWMKTHPIAEAQRATAQAIELQGVYVAMAERLRGHMADLL</sequence>
<dbReference type="Pfam" id="PF11838">
    <property type="entry name" value="ERAP1_C"/>
    <property type="match status" value="1"/>
</dbReference>
<dbReference type="Gene3D" id="1.10.390.10">
    <property type="entry name" value="Neutral Protease Domain 2"/>
    <property type="match status" value="1"/>
</dbReference>
<dbReference type="InterPro" id="IPR024571">
    <property type="entry name" value="ERAP1-like_C_dom"/>
</dbReference>